<dbReference type="OrthoDB" id="694709at2759"/>
<organism evidence="1 2">
    <name type="scientific">Thalictrum thalictroides</name>
    <name type="common">Rue-anemone</name>
    <name type="synonym">Anemone thalictroides</name>
    <dbReference type="NCBI Taxonomy" id="46969"/>
    <lineage>
        <taxon>Eukaryota</taxon>
        <taxon>Viridiplantae</taxon>
        <taxon>Streptophyta</taxon>
        <taxon>Embryophyta</taxon>
        <taxon>Tracheophyta</taxon>
        <taxon>Spermatophyta</taxon>
        <taxon>Magnoliopsida</taxon>
        <taxon>Ranunculales</taxon>
        <taxon>Ranunculaceae</taxon>
        <taxon>Thalictroideae</taxon>
        <taxon>Thalictrum</taxon>
    </lineage>
</organism>
<dbReference type="Pfam" id="PF03087">
    <property type="entry name" value="BPS1"/>
    <property type="match status" value="1"/>
</dbReference>
<dbReference type="GO" id="GO:0048367">
    <property type="term" value="P:shoot system development"/>
    <property type="evidence" value="ECO:0007669"/>
    <property type="project" value="InterPro"/>
</dbReference>
<name>A0A7J6W870_THATH</name>
<dbReference type="Proteomes" id="UP000554482">
    <property type="component" value="Unassembled WGS sequence"/>
</dbReference>
<accession>A0A7J6W870</accession>
<proteinExistence type="predicted"/>
<gene>
    <name evidence="1" type="ORF">FRX31_017871</name>
</gene>
<protein>
    <submittedName>
        <fullName evidence="1">Bps1 protein</fullName>
    </submittedName>
</protein>
<dbReference type="AlphaFoldDB" id="A0A7J6W870"/>
<evidence type="ECO:0000313" key="2">
    <source>
        <dbReference type="Proteomes" id="UP000554482"/>
    </source>
</evidence>
<keyword evidence="2" id="KW-1185">Reference proteome</keyword>
<evidence type="ECO:0000313" key="1">
    <source>
        <dbReference type="EMBL" id="KAF5192545.1"/>
    </source>
</evidence>
<dbReference type="InterPro" id="IPR004320">
    <property type="entry name" value="BPS1_pln"/>
</dbReference>
<dbReference type="EMBL" id="JABWDY010021197">
    <property type="protein sequence ID" value="KAF5192545.1"/>
    <property type="molecule type" value="Genomic_DNA"/>
</dbReference>
<comment type="caution">
    <text evidence="1">The sequence shown here is derived from an EMBL/GenBank/DDBJ whole genome shotgun (WGS) entry which is preliminary data.</text>
</comment>
<dbReference type="PANTHER" id="PTHR31509">
    <property type="entry name" value="BPS1-LIKE PROTEIN"/>
    <property type="match status" value="1"/>
</dbReference>
<dbReference type="GO" id="GO:0048364">
    <property type="term" value="P:root development"/>
    <property type="evidence" value="ECO:0007669"/>
    <property type="project" value="InterPro"/>
</dbReference>
<reference evidence="1 2" key="1">
    <citation type="submission" date="2020-06" db="EMBL/GenBank/DDBJ databases">
        <title>Transcriptomic and genomic resources for Thalictrum thalictroides and T. hernandezii: Facilitating candidate gene discovery in an emerging model plant lineage.</title>
        <authorList>
            <person name="Arias T."/>
            <person name="Riano-Pachon D.M."/>
            <person name="Di Stilio V.S."/>
        </authorList>
    </citation>
    <scope>NUCLEOTIDE SEQUENCE [LARGE SCALE GENOMIC DNA]</scope>
    <source>
        <strain evidence="2">cv. WT478/WT964</strain>
        <tissue evidence="1">Leaves</tissue>
    </source>
</reference>
<sequence>MSRAHEGQRPFFPLGNPFRMIFPKETHLSPHLQKLLNSFEQTLADRLKNLRPKDKNDVISLSWMTLAMKSLSEIHTDIKVLITELQLPVSDWDQKWMDVYLDNSVRLLDICIAFNSELSRLSQGQLLLQCVRHALDVSSSFPSPVQLAKSHTSLDEWMQQISTKNTKIENCSSILHGLAGSLHSPKIKDSAKGKVLMRAMYGVRVVSIFVCSAFATAFSGSSKTVMSLQVSDKLLWAKAFDDVQSDVNGEIRRLLSQGNMTILKELEAVDSSAKKLYPLTQDGSYPTEDGSLKISLLDLGNKMERFSQGLDFLSKEVESFFQIVLTGRDALLCNLRNHGSVSDPKQE</sequence>